<evidence type="ECO:0000256" key="6">
    <source>
        <dbReference type="ARBA" id="ARBA00022741"/>
    </source>
</evidence>
<keyword evidence="2 12" id="KW-0808">Transferase</keyword>
<comment type="similarity">
    <text evidence="12">Belongs to the tRNA nucleotidyltransferase/poly(A) polymerase family. Bacterial CCA-adding enzyme type 1 subfamily.</text>
</comment>
<keyword evidence="7 12" id="KW-0692">RNA repair</keyword>
<dbReference type="Gene3D" id="1.10.3090.10">
    <property type="entry name" value="cca-adding enzyme, domain 2"/>
    <property type="match status" value="1"/>
</dbReference>
<evidence type="ECO:0000256" key="8">
    <source>
        <dbReference type="ARBA" id="ARBA00022801"/>
    </source>
</evidence>
<dbReference type="NCBIfam" id="NF008137">
    <property type="entry name" value="PRK10885.1"/>
    <property type="match status" value="1"/>
</dbReference>
<evidence type="ECO:0000313" key="14">
    <source>
        <dbReference type="EMBL" id="MFD2096917.1"/>
    </source>
</evidence>
<comment type="miscellaneous">
    <text evidence="12">A single active site specifically recognizes both ATP and CTP and is responsible for their addition.</text>
</comment>
<feature type="binding site" evidence="12">
    <location>
        <position position="21"/>
    </location>
    <ligand>
        <name>Mg(2+)</name>
        <dbReference type="ChEBI" id="CHEBI:18420"/>
    </ligand>
</feature>
<evidence type="ECO:0000256" key="12">
    <source>
        <dbReference type="HAMAP-Rule" id="MF_01261"/>
    </source>
</evidence>
<comment type="catalytic activity">
    <reaction evidence="12">
        <text>a tRNA with a 3' CCA end + 2 CTP + ATP = a tRNA with a 3' CCACCA end + 3 diphosphate</text>
        <dbReference type="Rhea" id="RHEA:76235"/>
        <dbReference type="Rhea" id="RHEA-COMP:10468"/>
        <dbReference type="Rhea" id="RHEA-COMP:18655"/>
        <dbReference type="ChEBI" id="CHEBI:30616"/>
        <dbReference type="ChEBI" id="CHEBI:33019"/>
        <dbReference type="ChEBI" id="CHEBI:37563"/>
        <dbReference type="ChEBI" id="CHEBI:83071"/>
        <dbReference type="ChEBI" id="CHEBI:195187"/>
    </reaction>
</comment>
<dbReference type="PANTHER" id="PTHR47545">
    <property type="entry name" value="MULTIFUNCTIONAL CCA PROTEIN"/>
    <property type="match status" value="1"/>
</dbReference>
<accession>A0ABW4XPM2</accession>
<dbReference type="InterPro" id="IPR050124">
    <property type="entry name" value="tRNA_CCA-adding_enzyme"/>
</dbReference>
<feature type="binding site" evidence="12">
    <location>
        <position position="11"/>
    </location>
    <ligand>
        <name>CTP</name>
        <dbReference type="ChEBI" id="CHEBI:37563"/>
    </ligand>
</feature>
<feature type="binding site" evidence="12">
    <location>
        <position position="91"/>
    </location>
    <ligand>
        <name>CTP</name>
        <dbReference type="ChEBI" id="CHEBI:37563"/>
    </ligand>
</feature>
<feature type="binding site" evidence="12">
    <location>
        <position position="91"/>
    </location>
    <ligand>
        <name>ATP</name>
        <dbReference type="ChEBI" id="CHEBI:30616"/>
    </ligand>
</feature>
<proteinExistence type="inferred from homology"/>
<dbReference type="CDD" id="cd05398">
    <property type="entry name" value="NT_ClassII-CCAase"/>
    <property type="match status" value="1"/>
</dbReference>
<comment type="subunit">
    <text evidence="12">Monomer. Can also form homodimers and oligomers.</text>
</comment>
<sequence>MQIYLVGGAVRDRLLKIDVQDKDYVVVGATPEQMLSAGYQAVGADFPVFLHPETKQEYALARTERKSGQGYTGFTCYAAPDVTLEQDLLRRDLTINAMAQSEAGDIIDPYGGQRDLEQKYLRHVSDAFIEDPLRVLRVARFAARYHSLGFRVAEETRDLMRDMVDSGELDYLVPERVWKETERAMMGPSPARYFEVLRDVGALKLLMPYLDALWGVPNPEKWHPEIDTGIHTMMVLEQAALAEMPLEVRYAAISHDLGKGLTPPEQWPSHRGHETSGLDLVEKMSRSLKVPNACRELALLVCEFHTHCHRALELRPKTLLKVLDAMDVWRKPERFEHFLNACEADFKGRTGFEQKIYPQADYFRGAFAAAKTVNPGDIARQGLKGPEIREAVKRERQQAIAAWCDKNHP</sequence>
<dbReference type="InterPro" id="IPR003607">
    <property type="entry name" value="HD/PDEase_dom"/>
</dbReference>
<comment type="domain">
    <text evidence="12">Comprises two domains: an N-terminal domain containing the nucleotidyltransferase activity and a C-terminal HD domain associated with both phosphodiesterase and phosphatase activities.</text>
</comment>
<feature type="binding site" evidence="12">
    <location>
        <position position="11"/>
    </location>
    <ligand>
        <name>ATP</name>
        <dbReference type="ChEBI" id="CHEBI:30616"/>
    </ligand>
</feature>
<keyword evidence="6 12" id="KW-0547">Nucleotide-binding</keyword>
<feature type="binding site" evidence="12">
    <location>
        <position position="23"/>
    </location>
    <ligand>
        <name>Mg(2+)</name>
        <dbReference type="ChEBI" id="CHEBI:18420"/>
    </ligand>
</feature>
<keyword evidence="9 12" id="KW-0067">ATP-binding</keyword>
<protein>
    <recommendedName>
        <fullName evidence="12">Multifunctional CCA protein</fullName>
    </recommendedName>
    <domain>
        <recommendedName>
            <fullName evidence="12">CCA-adding enzyme</fullName>
            <ecNumber evidence="12">2.7.7.72</ecNumber>
        </recommendedName>
        <alternativeName>
            <fullName evidence="12">CCA tRNA nucleotidyltransferase</fullName>
        </alternativeName>
        <alternativeName>
            <fullName evidence="12">tRNA CCA-pyrophosphorylase</fullName>
        </alternativeName>
        <alternativeName>
            <fullName evidence="12">tRNA adenylyl-/cytidylyl-transferase</fullName>
        </alternativeName>
        <alternativeName>
            <fullName evidence="12">tRNA nucleotidyltransferase</fullName>
        </alternativeName>
        <alternativeName>
            <fullName evidence="12">tRNA-NT</fullName>
        </alternativeName>
    </domain>
    <domain>
        <recommendedName>
            <fullName evidence="12">2'-nucleotidase</fullName>
            <ecNumber evidence="12">3.1.3.-</ecNumber>
        </recommendedName>
    </domain>
    <domain>
        <recommendedName>
            <fullName evidence="12">2',3'-cyclic phosphodiesterase</fullName>
            <ecNumber evidence="12">3.1.4.-</ecNumber>
        </recommendedName>
    </domain>
    <domain>
        <recommendedName>
            <fullName evidence="12">Phosphatase</fullName>
        </recommendedName>
    </domain>
</protein>
<dbReference type="InterPro" id="IPR043519">
    <property type="entry name" value="NT_sf"/>
</dbReference>
<dbReference type="InterPro" id="IPR002646">
    <property type="entry name" value="PolA_pol_head_dom"/>
</dbReference>
<keyword evidence="5 12" id="KW-0479">Metal-binding</keyword>
<dbReference type="CDD" id="cd00077">
    <property type="entry name" value="HDc"/>
    <property type="match status" value="1"/>
</dbReference>
<feature type="binding site" evidence="12">
    <location>
        <position position="137"/>
    </location>
    <ligand>
        <name>ATP</name>
        <dbReference type="ChEBI" id="CHEBI:30616"/>
    </ligand>
</feature>
<comment type="cofactor">
    <cofactor evidence="12">
        <name>Mg(2+)</name>
        <dbReference type="ChEBI" id="CHEBI:18420"/>
    </cofactor>
    <text evidence="12">Magnesium is required for nucleotidyltransferase activity.</text>
</comment>
<dbReference type="Pfam" id="PF01966">
    <property type="entry name" value="HD"/>
    <property type="match status" value="1"/>
</dbReference>
<feature type="binding site" evidence="12">
    <location>
        <position position="140"/>
    </location>
    <ligand>
        <name>ATP</name>
        <dbReference type="ChEBI" id="CHEBI:30616"/>
    </ligand>
</feature>
<dbReference type="SUPFAM" id="SSF81301">
    <property type="entry name" value="Nucleotidyltransferase"/>
    <property type="match status" value="1"/>
</dbReference>
<dbReference type="InterPro" id="IPR032828">
    <property type="entry name" value="PolyA_RNA-bd"/>
</dbReference>
<dbReference type="GO" id="GO:0016787">
    <property type="term" value="F:hydrolase activity"/>
    <property type="evidence" value="ECO:0007669"/>
    <property type="project" value="UniProtKB-KW"/>
</dbReference>
<evidence type="ECO:0000256" key="7">
    <source>
        <dbReference type="ARBA" id="ARBA00022800"/>
    </source>
</evidence>
<dbReference type="PANTHER" id="PTHR47545:SF1">
    <property type="entry name" value="MULTIFUNCTIONAL CCA PROTEIN"/>
    <property type="match status" value="1"/>
</dbReference>
<feature type="binding site" evidence="12">
    <location>
        <position position="140"/>
    </location>
    <ligand>
        <name>CTP</name>
        <dbReference type="ChEBI" id="CHEBI:37563"/>
    </ligand>
</feature>
<comment type="caution">
    <text evidence="14">The sequence shown here is derived from an EMBL/GenBank/DDBJ whole genome shotgun (WGS) entry which is preliminary data.</text>
</comment>
<dbReference type="EC" id="3.1.3.-" evidence="12"/>
<feature type="binding site" evidence="12">
    <location>
        <position position="8"/>
    </location>
    <ligand>
        <name>CTP</name>
        <dbReference type="ChEBI" id="CHEBI:37563"/>
    </ligand>
</feature>
<keyword evidence="12" id="KW-0511">Multifunctional enzyme</keyword>
<dbReference type="GO" id="GO:0004810">
    <property type="term" value="F:CCA tRNA nucleotidyltransferase activity"/>
    <property type="evidence" value="ECO:0007669"/>
    <property type="project" value="UniProtKB-EC"/>
</dbReference>
<feature type="binding site" evidence="12">
    <location>
        <position position="137"/>
    </location>
    <ligand>
        <name>CTP</name>
        <dbReference type="ChEBI" id="CHEBI:37563"/>
    </ligand>
</feature>
<name>A0ABW4XPM2_9GAMM</name>
<dbReference type="Pfam" id="PF12627">
    <property type="entry name" value="PolyA_pol_RNAbd"/>
    <property type="match status" value="1"/>
</dbReference>
<evidence type="ECO:0000256" key="1">
    <source>
        <dbReference type="ARBA" id="ARBA00022596"/>
    </source>
</evidence>
<evidence type="ECO:0000256" key="5">
    <source>
        <dbReference type="ARBA" id="ARBA00022723"/>
    </source>
</evidence>
<dbReference type="InterPro" id="IPR012006">
    <property type="entry name" value="CCA_bact"/>
</dbReference>
<dbReference type="Proteomes" id="UP001597380">
    <property type="component" value="Unassembled WGS sequence"/>
</dbReference>
<dbReference type="Gene3D" id="3.30.460.10">
    <property type="entry name" value="Beta Polymerase, domain 2"/>
    <property type="match status" value="1"/>
</dbReference>
<keyword evidence="1 12" id="KW-0533">Nickel</keyword>
<dbReference type="PIRSF" id="PIRSF000813">
    <property type="entry name" value="CCA_bact"/>
    <property type="match status" value="1"/>
</dbReference>
<dbReference type="SUPFAM" id="SSF81891">
    <property type="entry name" value="Poly A polymerase C-terminal region-like"/>
    <property type="match status" value="1"/>
</dbReference>
<evidence type="ECO:0000256" key="2">
    <source>
        <dbReference type="ARBA" id="ARBA00022679"/>
    </source>
</evidence>
<dbReference type="EMBL" id="JBHUHT010000014">
    <property type="protein sequence ID" value="MFD2096917.1"/>
    <property type="molecule type" value="Genomic_DNA"/>
</dbReference>
<reference evidence="15" key="1">
    <citation type="journal article" date="2019" name="Int. J. Syst. Evol. Microbiol.">
        <title>The Global Catalogue of Microorganisms (GCM) 10K type strain sequencing project: providing services to taxonomists for standard genome sequencing and annotation.</title>
        <authorList>
            <consortium name="The Broad Institute Genomics Platform"/>
            <consortium name="The Broad Institute Genome Sequencing Center for Infectious Disease"/>
            <person name="Wu L."/>
            <person name="Ma J."/>
        </authorList>
    </citation>
    <scope>NUCLEOTIDE SEQUENCE [LARGE SCALE GENOMIC DNA]</scope>
    <source>
        <strain evidence="15">CGMCC 1.10992</strain>
    </source>
</reference>
<comment type="catalytic activity">
    <reaction evidence="12">
        <text>a tRNA precursor + 2 CTP + ATP = a tRNA with a 3' CCA end + 3 diphosphate</text>
        <dbReference type="Rhea" id="RHEA:14433"/>
        <dbReference type="Rhea" id="RHEA-COMP:10465"/>
        <dbReference type="Rhea" id="RHEA-COMP:10468"/>
        <dbReference type="ChEBI" id="CHEBI:30616"/>
        <dbReference type="ChEBI" id="CHEBI:33019"/>
        <dbReference type="ChEBI" id="CHEBI:37563"/>
        <dbReference type="ChEBI" id="CHEBI:74896"/>
        <dbReference type="ChEBI" id="CHEBI:83071"/>
        <dbReference type="EC" id="2.7.7.72"/>
    </reaction>
</comment>
<evidence type="ECO:0000256" key="3">
    <source>
        <dbReference type="ARBA" id="ARBA00022694"/>
    </source>
</evidence>
<dbReference type="Pfam" id="PF01743">
    <property type="entry name" value="PolyA_pol"/>
    <property type="match status" value="1"/>
</dbReference>
<evidence type="ECO:0000256" key="11">
    <source>
        <dbReference type="ARBA" id="ARBA00022884"/>
    </source>
</evidence>
<comment type="function">
    <text evidence="12">Catalyzes the addition and repair of the essential 3'-terminal CCA sequence in tRNAs without using a nucleic acid template. Adds these three nucleotides in the order of C, C, and A to the tRNA nucleotide-73, using CTP and ATP as substrates and producing inorganic pyrophosphate. tRNA 3'-terminal CCA addition is required both for tRNA processing and repair. Also involved in tRNA surveillance by mediating tandem CCA addition to generate a CCACCA at the 3' terminus of unstable tRNAs. While stable tRNAs receive only 3'-terminal CCA, unstable tRNAs are marked with CCACCA and rapidly degraded.</text>
</comment>
<evidence type="ECO:0000256" key="9">
    <source>
        <dbReference type="ARBA" id="ARBA00022840"/>
    </source>
</evidence>
<keyword evidence="3 12" id="KW-0819">tRNA processing</keyword>
<evidence type="ECO:0000256" key="4">
    <source>
        <dbReference type="ARBA" id="ARBA00022695"/>
    </source>
</evidence>
<keyword evidence="11 12" id="KW-0694">RNA-binding</keyword>
<keyword evidence="15" id="KW-1185">Reference proteome</keyword>
<dbReference type="HAMAP" id="MF_01262">
    <property type="entry name" value="CCA_bact_type2"/>
    <property type="match status" value="1"/>
</dbReference>
<keyword evidence="4 12" id="KW-0548">Nucleotidyltransferase</keyword>
<keyword evidence="10 12" id="KW-0460">Magnesium</keyword>
<evidence type="ECO:0000313" key="15">
    <source>
        <dbReference type="Proteomes" id="UP001597380"/>
    </source>
</evidence>
<dbReference type="EC" id="2.7.7.72" evidence="12"/>
<evidence type="ECO:0000256" key="10">
    <source>
        <dbReference type="ARBA" id="ARBA00022842"/>
    </source>
</evidence>
<dbReference type="InterPro" id="IPR006674">
    <property type="entry name" value="HD_domain"/>
</dbReference>
<dbReference type="EC" id="3.1.4.-" evidence="12"/>
<evidence type="ECO:0000259" key="13">
    <source>
        <dbReference type="PROSITE" id="PS51831"/>
    </source>
</evidence>
<gene>
    <name evidence="12" type="primary">cca</name>
    <name evidence="14" type="ORF">ACFSJ3_13050</name>
</gene>
<feature type="domain" description="HD" evidence="13">
    <location>
        <begin position="228"/>
        <end position="329"/>
    </location>
</feature>
<comment type="cofactor">
    <cofactor evidence="12">
        <name>Ni(2+)</name>
        <dbReference type="ChEBI" id="CHEBI:49786"/>
    </cofactor>
    <text evidence="12">Nickel for phosphatase activity.</text>
</comment>
<organism evidence="14 15">
    <name type="scientific">Corallincola platygyrae</name>
    <dbReference type="NCBI Taxonomy" id="1193278"/>
    <lineage>
        <taxon>Bacteria</taxon>
        <taxon>Pseudomonadati</taxon>
        <taxon>Pseudomonadota</taxon>
        <taxon>Gammaproteobacteria</taxon>
        <taxon>Alteromonadales</taxon>
        <taxon>Psychromonadaceae</taxon>
        <taxon>Corallincola</taxon>
    </lineage>
</organism>
<keyword evidence="8 12" id="KW-0378">Hydrolase</keyword>
<dbReference type="HAMAP" id="MF_01261">
    <property type="entry name" value="CCA_bact_type1"/>
    <property type="match status" value="1"/>
</dbReference>
<dbReference type="PROSITE" id="PS51831">
    <property type="entry name" value="HD"/>
    <property type="match status" value="1"/>
</dbReference>
<dbReference type="RefSeq" id="WP_345339780.1">
    <property type="nucleotide sequence ID" value="NZ_BAABLI010000011.1"/>
</dbReference>
<feature type="binding site" evidence="12">
    <location>
        <position position="8"/>
    </location>
    <ligand>
        <name>ATP</name>
        <dbReference type="ChEBI" id="CHEBI:30616"/>
    </ligand>
</feature>